<reference evidence="1 2" key="1">
    <citation type="submission" date="2024-01" db="EMBL/GenBank/DDBJ databases">
        <title>The genomes of 5 underutilized Papilionoideae crops provide insights into root nodulation and disease resistanc.</title>
        <authorList>
            <person name="Jiang F."/>
        </authorList>
    </citation>
    <scope>NUCLEOTIDE SEQUENCE [LARGE SCALE GENOMIC DNA]</scope>
    <source>
        <strain evidence="1">LVBAO_FW01</strain>
        <tissue evidence="1">Leaves</tissue>
    </source>
</reference>
<dbReference type="AlphaFoldDB" id="A0AAN9JDA7"/>
<gene>
    <name evidence="1" type="ORF">VNO77_50716</name>
</gene>
<dbReference type="Proteomes" id="UP001367508">
    <property type="component" value="Unassembled WGS sequence"/>
</dbReference>
<proteinExistence type="predicted"/>
<evidence type="ECO:0000313" key="1">
    <source>
        <dbReference type="EMBL" id="KAK7296126.1"/>
    </source>
</evidence>
<dbReference type="EMBL" id="JAYMYQ010000084">
    <property type="protein sequence ID" value="KAK7296126.1"/>
    <property type="molecule type" value="Genomic_DNA"/>
</dbReference>
<name>A0AAN9JDA7_CANGL</name>
<comment type="caution">
    <text evidence="1">The sequence shown here is derived from an EMBL/GenBank/DDBJ whole genome shotgun (WGS) entry which is preliminary data.</text>
</comment>
<sequence>MLVLLVKSHNYSLVALSPSTSSLSDVSTRAIPALTSSKAIVEGTLKSFLVGFKLLKIFLSIRHIELQVFLHFESKNESLFSDVLLPTKKQFESLPEMSERWFSQVLRLRDILEMLLMGTGSLARKGGLAALFSLTRRKDPYSDMTIKAEVDTILVLDRLPFQLTNRKRRTPPYSIGVCTGIRMPYPKPP</sequence>
<keyword evidence="2" id="KW-1185">Reference proteome</keyword>
<protein>
    <submittedName>
        <fullName evidence="1">Uncharacterized protein</fullName>
    </submittedName>
</protein>
<organism evidence="1 2">
    <name type="scientific">Canavalia gladiata</name>
    <name type="common">Sword bean</name>
    <name type="synonym">Dolichos gladiatus</name>
    <dbReference type="NCBI Taxonomy" id="3824"/>
    <lineage>
        <taxon>Eukaryota</taxon>
        <taxon>Viridiplantae</taxon>
        <taxon>Streptophyta</taxon>
        <taxon>Embryophyta</taxon>
        <taxon>Tracheophyta</taxon>
        <taxon>Spermatophyta</taxon>
        <taxon>Magnoliopsida</taxon>
        <taxon>eudicotyledons</taxon>
        <taxon>Gunneridae</taxon>
        <taxon>Pentapetalae</taxon>
        <taxon>rosids</taxon>
        <taxon>fabids</taxon>
        <taxon>Fabales</taxon>
        <taxon>Fabaceae</taxon>
        <taxon>Papilionoideae</taxon>
        <taxon>50 kb inversion clade</taxon>
        <taxon>NPAAA clade</taxon>
        <taxon>indigoferoid/millettioid clade</taxon>
        <taxon>Phaseoleae</taxon>
        <taxon>Canavalia</taxon>
    </lineage>
</organism>
<evidence type="ECO:0000313" key="2">
    <source>
        <dbReference type="Proteomes" id="UP001367508"/>
    </source>
</evidence>
<accession>A0AAN9JDA7</accession>